<evidence type="ECO:0000313" key="10">
    <source>
        <dbReference type="Proteomes" id="UP000722750"/>
    </source>
</evidence>
<dbReference type="SUPFAM" id="SSF48695">
    <property type="entry name" value="Multiheme cytochromes"/>
    <property type="match status" value="1"/>
</dbReference>
<sequence length="824" mass="94796">MSIRGVIFFISSALLLLITGMWINVERHPEWKKYQKRYYKEHALKTEKEYAASTSEEEQESLGKELAFLKKPVYEVKQILLKGKSLWSEGGNGDRVDRCMTCHLGINREDSISEAQPFSSHPRWEVYLENHPPEKFGCAICHEGQARAMTNPEKAHGEVKHWLTPMNRGKLAQSSCIKCHERNIELVGGEELWKGIKLFEELRCFGCHITKGFGNDGHSIVAPDLTRIGSRVNIAWLIEWLMGPKKFRPSTRMPDFIFKEEDVISITAYLWQNSEGSYQEIPGEFDEDVIEEGYLIFESVGCLACHSDVEEDGKIHGPNLARIGEAMKYEWLVSWLLDPRAYSPKTSMPDLRLDNESARLLAAYLTTLKGEGYKEKPEKYEWLDDPEVAKQGEKLIIEYGCSGCHNIKGMEGQGKIGVELTEIGSKNIHFFDFGSEEKLGHSLQKEILSLVGLEDAEKNVGKARHTWIKAKLGNPRQFDEENLKMPNFRLNQEEIEALSILLVGLRREKLEESYVYKASEKEKYIAEGNRVLYKYNCMGCHQFTIDTLYLKDGSCLEGMVKLEEEDSLFFQLWEDDEKLGRMAGDTVQIEKEHISSRESAEGGEEIASLIIDYHVEVDSMMPEEAKVFTPPVLYGEGRKVQCTWLFSFLEEPIALRPWLDIRMPTFRLSEKEATLISRYLAVVDGEEYPYEFLREKRDYYIKQKELENPGYLAKARRLFESKDVNCASCHVRGDKTPDGDPADWAPDLLLSKERLKPDWIEEWLLDPQIIQPGTKMPKFFREGTFQDIFPGTPEEQSEAIKDLLMNLPEDMFMEQGHESKESVK</sequence>
<evidence type="ECO:0000256" key="1">
    <source>
        <dbReference type="ARBA" id="ARBA00022448"/>
    </source>
</evidence>
<dbReference type="Gene3D" id="1.10.760.10">
    <property type="entry name" value="Cytochrome c-like domain"/>
    <property type="match status" value="5"/>
</dbReference>
<evidence type="ECO:0000256" key="2">
    <source>
        <dbReference type="ARBA" id="ARBA00022617"/>
    </source>
</evidence>
<dbReference type="AlphaFoldDB" id="A0A941W2K3"/>
<evidence type="ECO:0000259" key="8">
    <source>
        <dbReference type="PROSITE" id="PS51007"/>
    </source>
</evidence>
<dbReference type="PANTHER" id="PTHR37823:SF1">
    <property type="entry name" value="CYTOCHROME C-553-LIKE"/>
    <property type="match status" value="1"/>
</dbReference>
<dbReference type="InterPro" id="IPR036909">
    <property type="entry name" value="Cyt_c-like_dom_sf"/>
</dbReference>
<dbReference type="PANTHER" id="PTHR37823">
    <property type="entry name" value="CYTOCHROME C-553-LIKE"/>
    <property type="match status" value="1"/>
</dbReference>
<dbReference type="InterPro" id="IPR051811">
    <property type="entry name" value="Cytochrome_c550/c551-like"/>
</dbReference>
<feature type="domain" description="Cytochrome c" evidence="8">
    <location>
        <begin position="710"/>
        <end position="808"/>
    </location>
</feature>
<dbReference type="SUPFAM" id="SSF46626">
    <property type="entry name" value="Cytochrome c"/>
    <property type="match status" value="4"/>
</dbReference>
<evidence type="ECO:0000256" key="4">
    <source>
        <dbReference type="ARBA" id="ARBA00022982"/>
    </source>
</evidence>
<feature type="domain" description="Cytochrome c" evidence="8">
    <location>
        <begin position="387"/>
        <end position="506"/>
    </location>
</feature>
<dbReference type="InterPro" id="IPR009056">
    <property type="entry name" value="Cyt_c-like_dom"/>
</dbReference>
<dbReference type="GO" id="GO:0020037">
    <property type="term" value="F:heme binding"/>
    <property type="evidence" value="ECO:0007669"/>
    <property type="project" value="InterPro"/>
</dbReference>
<evidence type="ECO:0000256" key="7">
    <source>
        <dbReference type="SAM" id="Phobius"/>
    </source>
</evidence>
<dbReference type="GO" id="GO:0009055">
    <property type="term" value="F:electron transfer activity"/>
    <property type="evidence" value="ECO:0007669"/>
    <property type="project" value="InterPro"/>
</dbReference>
<evidence type="ECO:0000256" key="6">
    <source>
        <dbReference type="PROSITE-ProRule" id="PRU00433"/>
    </source>
</evidence>
<feature type="transmembrane region" description="Helical" evidence="7">
    <location>
        <begin position="6"/>
        <end position="25"/>
    </location>
</feature>
<dbReference type="EMBL" id="JAANXD010000044">
    <property type="protein sequence ID" value="MBS1258053.1"/>
    <property type="molecule type" value="Genomic_DNA"/>
</dbReference>
<reference evidence="9" key="1">
    <citation type="journal article" date="2021" name="ISME J.">
        <title>Fine-scale metabolic discontinuity in a stratified prokaryote microbiome of a Red Sea deep halocline.</title>
        <authorList>
            <person name="Michoud G."/>
            <person name="Ngugi D.K."/>
            <person name="Barozzi A."/>
            <person name="Merlino G."/>
            <person name="Calleja M.L."/>
            <person name="Delgado-Huertas A."/>
            <person name="Moran X.A.G."/>
            <person name="Daffonchio D."/>
        </authorList>
    </citation>
    <scope>NUCLEOTIDE SEQUENCE</scope>
    <source>
        <strain evidence="9">SuakinDeep_MAG55_1</strain>
    </source>
</reference>
<evidence type="ECO:0000313" key="9">
    <source>
        <dbReference type="EMBL" id="MBS1258053.1"/>
    </source>
</evidence>
<keyword evidence="3 6" id="KW-0479">Metal-binding</keyword>
<gene>
    <name evidence="9" type="ORF">MAG551_01106</name>
</gene>
<organism evidence="9 10">
    <name type="scientific">Candidatus Scalindua arabica</name>
    <dbReference type="NCBI Taxonomy" id="1127984"/>
    <lineage>
        <taxon>Bacteria</taxon>
        <taxon>Pseudomonadati</taxon>
        <taxon>Planctomycetota</taxon>
        <taxon>Candidatus Brocadiia</taxon>
        <taxon>Candidatus Brocadiales</taxon>
        <taxon>Candidatus Scalinduaceae</taxon>
        <taxon>Candidatus Scalindua</taxon>
    </lineage>
</organism>
<dbReference type="InterPro" id="IPR036280">
    <property type="entry name" value="Multihaem_cyt_sf"/>
</dbReference>
<accession>A0A941W2K3</accession>
<dbReference type="GO" id="GO:0046872">
    <property type="term" value="F:metal ion binding"/>
    <property type="evidence" value="ECO:0007669"/>
    <property type="project" value="UniProtKB-KW"/>
</dbReference>
<keyword evidence="1" id="KW-0813">Transport</keyword>
<name>A0A941W2K3_9BACT</name>
<feature type="domain" description="Cytochrome c" evidence="8">
    <location>
        <begin position="190"/>
        <end position="274"/>
    </location>
</feature>
<evidence type="ECO:0000256" key="5">
    <source>
        <dbReference type="ARBA" id="ARBA00023004"/>
    </source>
</evidence>
<dbReference type="Pfam" id="PF00034">
    <property type="entry name" value="Cytochrom_C"/>
    <property type="match status" value="1"/>
</dbReference>
<keyword evidence="7" id="KW-1133">Transmembrane helix</keyword>
<protein>
    <recommendedName>
        <fullName evidence="8">Cytochrome c domain-containing protein</fullName>
    </recommendedName>
</protein>
<keyword evidence="4" id="KW-0249">Electron transport</keyword>
<proteinExistence type="predicted"/>
<dbReference type="PROSITE" id="PS51007">
    <property type="entry name" value="CYTC"/>
    <property type="match status" value="4"/>
</dbReference>
<comment type="caution">
    <text evidence="9">The sequence shown here is derived from an EMBL/GenBank/DDBJ whole genome shotgun (WGS) entry which is preliminary data.</text>
</comment>
<keyword evidence="7" id="KW-0472">Membrane</keyword>
<keyword evidence="2 6" id="KW-0349">Heme</keyword>
<keyword evidence="7" id="KW-0812">Transmembrane</keyword>
<keyword evidence="5 6" id="KW-0408">Iron</keyword>
<dbReference type="Proteomes" id="UP000722750">
    <property type="component" value="Unassembled WGS sequence"/>
</dbReference>
<evidence type="ECO:0000256" key="3">
    <source>
        <dbReference type="ARBA" id="ARBA00022723"/>
    </source>
</evidence>
<feature type="domain" description="Cytochrome c" evidence="8">
    <location>
        <begin position="288"/>
        <end position="369"/>
    </location>
</feature>